<evidence type="ECO:0000256" key="4">
    <source>
        <dbReference type="ARBA" id="ARBA00023163"/>
    </source>
</evidence>
<evidence type="ECO:0000256" key="5">
    <source>
        <dbReference type="ARBA" id="ARBA00023242"/>
    </source>
</evidence>
<evidence type="ECO:0000256" key="1">
    <source>
        <dbReference type="ARBA" id="ARBA00004123"/>
    </source>
</evidence>
<dbReference type="OrthoDB" id="623918at2759"/>
<dbReference type="PANTHER" id="PTHR31920">
    <property type="entry name" value="B3 DOMAIN-CONTAINING"/>
    <property type="match status" value="1"/>
</dbReference>
<sequence length="403" mass="46647">MAEMASRCQSCELTARYKYWNELPSTKQSFFKVMANDFHHEMKIPEEFTECFKGQLAGWCILRGPSGQEWRVKITRTPKQAFFSDGWDDFVRDHGLKYLDLCVFSYSEPSTFDVLMFKMSGSEREGAYFTNKSSSFSSPLICTSSLHSHKCNVDHADFCEDVDEAEESGADDNEDDSQVQKNGKRKTPDNIEGLDGLSEDTDTYVDEEEDEDGDEDGGEEKESEEEQVQSCARRGRPSIPGGTKQRQTVHISRRRSVTKGEIQHADELASRYELRIKSMEPRMPTIKLKMRLTNVYQGFYLTIEKEWALQHMCRKNHDVKLRVPGVEGSWIVGCKWTQKLSQCQFRNQWPIFVLDNNLEEHDVCVFELVKKGDPRRRKKAVFNVCIFRVVDEVVPLEKVRMFV</sequence>
<dbReference type="PANTHER" id="PTHR31920:SF145">
    <property type="entry name" value="B3 DOMAIN-CONTAINING PROTEIN REM20-LIKE ISOFORM X1"/>
    <property type="match status" value="1"/>
</dbReference>
<dbReference type="CDD" id="cd10017">
    <property type="entry name" value="B3_DNA"/>
    <property type="match status" value="2"/>
</dbReference>
<feature type="compositionally biased region" description="Acidic residues" evidence="6">
    <location>
        <begin position="197"/>
        <end position="227"/>
    </location>
</feature>
<dbReference type="Pfam" id="PF02362">
    <property type="entry name" value="B3"/>
    <property type="match status" value="1"/>
</dbReference>
<dbReference type="InterPro" id="IPR015300">
    <property type="entry name" value="DNA-bd_pseudobarrel_sf"/>
</dbReference>
<dbReference type="SMART" id="SM01019">
    <property type="entry name" value="B3"/>
    <property type="match status" value="2"/>
</dbReference>
<keyword evidence="4" id="KW-0804">Transcription</keyword>
<dbReference type="EMBL" id="JAKOGI010000174">
    <property type="protein sequence ID" value="KAJ8441190.1"/>
    <property type="molecule type" value="Genomic_DNA"/>
</dbReference>
<dbReference type="Gene3D" id="2.40.330.10">
    <property type="entry name" value="DNA-binding pseudobarrel domain"/>
    <property type="match status" value="2"/>
</dbReference>
<evidence type="ECO:0000313" key="8">
    <source>
        <dbReference type="EMBL" id="KAJ8441190.1"/>
    </source>
</evidence>
<reference evidence="8" key="1">
    <citation type="submission" date="2022-04" db="EMBL/GenBank/DDBJ databases">
        <title>Carnegiea gigantea Genome sequencing and assembly v2.</title>
        <authorList>
            <person name="Copetti D."/>
            <person name="Sanderson M.J."/>
            <person name="Burquez A."/>
            <person name="Wojciechowski M.F."/>
        </authorList>
    </citation>
    <scope>NUCLEOTIDE SEQUENCE</scope>
    <source>
        <strain evidence="8">SGP5-SGP5p</strain>
        <tissue evidence="8">Aerial part</tissue>
    </source>
</reference>
<evidence type="ECO:0000313" key="9">
    <source>
        <dbReference type="Proteomes" id="UP001153076"/>
    </source>
</evidence>
<accession>A0A9Q1KDY4</accession>
<feature type="compositionally biased region" description="Acidic residues" evidence="6">
    <location>
        <begin position="163"/>
        <end position="177"/>
    </location>
</feature>
<evidence type="ECO:0000256" key="3">
    <source>
        <dbReference type="ARBA" id="ARBA00023125"/>
    </source>
</evidence>
<gene>
    <name evidence="8" type="ORF">Cgig2_024919</name>
</gene>
<dbReference type="GO" id="GO:0005634">
    <property type="term" value="C:nucleus"/>
    <property type="evidence" value="ECO:0007669"/>
    <property type="project" value="UniProtKB-SubCell"/>
</dbReference>
<evidence type="ECO:0000256" key="6">
    <source>
        <dbReference type="SAM" id="MobiDB-lite"/>
    </source>
</evidence>
<feature type="domain" description="TF-B3" evidence="7">
    <location>
        <begin position="27"/>
        <end position="120"/>
    </location>
</feature>
<dbReference type="Proteomes" id="UP001153076">
    <property type="component" value="Unassembled WGS sequence"/>
</dbReference>
<keyword evidence="3" id="KW-0238">DNA-binding</keyword>
<dbReference type="PROSITE" id="PS50863">
    <property type="entry name" value="B3"/>
    <property type="match status" value="1"/>
</dbReference>
<keyword evidence="9" id="KW-1185">Reference proteome</keyword>
<evidence type="ECO:0000256" key="2">
    <source>
        <dbReference type="ARBA" id="ARBA00023015"/>
    </source>
</evidence>
<dbReference type="AlphaFoldDB" id="A0A9Q1KDY4"/>
<keyword evidence="2" id="KW-0805">Transcription regulation</keyword>
<comment type="subcellular location">
    <subcellularLocation>
        <location evidence="1">Nucleus</location>
    </subcellularLocation>
</comment>
<comment type="caution">
    <text evidence="8">The sequence shown here is derived from an EMBL/GenBank/DDBJ whole genome shotgun (WGS) entry which is preliminary data.</text>
</comment>
<dbReference type="GO" id="GO:0003677">
    <property type="term" value="F:DNA binding"/>
    <property type="evidence" value="ECO:0007669"/>
    <property type="project" value="UniProtKB-KW"/>
</dbReference>
<dbReference type="InterPro" id="IPR003340">
    <property type="entry name" value="B3_DNA-bd"/>
</dbReference>
<protein>
    <recommendedName>
        <fullName evidence="7">TF-B3 domain-containing protein</fullName>
    </recommendedName>
</protein>
<keyword evidence="5" id="KW-0539">Nucleus</keyword>
<dbReference type="SUPFAM" id="SSF101936">
    <property type="entry name" value="DNA-binding pseudobarrel domain"/>
    <property type="match status" value="2"/>
</dbReference>
<dbReference type="InterPro" id="IPR050655">
    <property type="entry name" value="Plant_B3_domain"/>
</dbReference>
<organism evidence="8 9">
    <name type="scientific">Carnegiea gigantea</name>
    <dbReference type="NCBI Taxonomy" id="171969"/>
    <lineage>
        <taxon>Eukaryota</taxon>
        <taxon>Viridiplantae</taxon>
        <taxon>Streptophyta</taxon>
        <taxon>Embryophyta</taxon>
        <taxon>Tracheophyta</taxon>
        <taxon>Spermatophyta</taxon>
        <taxon>Magnoliopsida</taxon>
        <taxon>eudicotyledons</taxon>
        <taxon>Gunneridae</taxon>
        <taxon>Pentapetalae</taxon>
        <taxon>Caryophyllales</taxon>
        <taxon>Cactineae</taxon>
        <taxon>Cactaceae</taxon>
        <taxon>Cactoideae</taxon>
        <taxon>Echinocereeae</taxon>
        <taxon>Carnegiea</taxon>
    </lineage>
</organism>
<feature type="region of interest" description="Disordered" evidence="6">
    <location>
        <begin position="163"/>
        <end position="262"/>
    </location>
</feature>
<name>A0A9Q1KDY4_9CARY</name>
<proteinExistence type="predicted"/>
<evidence type="ECO:0000259" key="7">
    <source>
        <dbReference type="PROSITE" id="PS50863"/>
    </source>
</evidence>